<dbReference type="Pfam" id="PF00615">
    <property type="entry name" value="RGS"/>
    <property type="match status" value="1"/>
</dbReference>
<dbReference type="Ensembl" id="ENSENLT00000004079.1">
    <property type="protein sequence ID" value="ENSENLP00000003847.1"/>
    <property type="gene ID" value="ENSENLG00000001917.1"/>
</dbReference>
<dbReference type="SMART" id="SM00315">
    <property type="entry name" value="RGS"/>
    <property type="match status" value="1"/>
</dbReference>
<feature type="domain" description="RGS" evidence="1">
    <location>
        <begin position="32"/>
        <end position="126"/>
    </location>
</feature>
<dbReference type="PROSITE" id="PS50132">
    <property type="entry name" value="RGS"/>
    <property type="match status" value="1"/>
</dbReference>
<name>A0A665TCY8_ECHNA</name>
<protein>
    <submittedName>
        <fullName evidence="2">Regulator of G protein signaling 2</fullName>
    </submittedName>
</protein>
<reference evidence="2" key="3">
    <citation type="submission" date="2025-09" db="UniProtKB">
        <authorList>
            <consortium name="Ensembl"/>
        </authorList>
    </citation>
    <scope>IDENTIFICATION</scope>
</reference>
<dbReference type="PANTHER" id="PTHR10845:SF43">
    <property type="entry name" value="REGULATOR OF G-PROTEIN SIGNALING 2"/>
    <property type="match status" value="1"/>
</dbReference>
<dbReference type="FunFam" id="1.10.167.10:FF:000001">
    <property type="entry name" value="Putative regulator of g-protein signaling 12"/>
    <property type="match status" value="1"/>
</dbReference>
<dbReference type="InterPro" id="IPR036305">
    <property type="entry name" value="RGS_sf"/>
</dbReference>
<dbReference type="InterPro" id="IPR016137">
    <property type="entry name" value="RGS"/>
</dbReference>
<reference evidence="2" key="1">
    <citation type="submission" date="2021-04" db="EMBL/GenBank/DDBJ databases">
        <authorList>
            <consortium name="Wellcome Sanger Institute Data Sharing"/>
        </authorList>
    </citation>
    <scope>NUCLEOTIDE SEQUENCE [LARGE SCALE GENOMIC DNA]</scope>
</reference>
<dbReference type="SUPFAM" id="SSF48097">
    <property type="entry name" value="Regulator of G-protein signaling, RGS"/>
    <property type="match status" value="1"/>
</dbReference>
<evidence type="ECO:0000259" key="1">
    <source>
        <dbReference type="PROSITE" id="PS50132"/>
    </source>
</evidence>
<dbReference type="AlphaFoldDB" id="A0A665TCY8"/>
<dbReference type="InParanoid" id="A0A665TCY8"/>
<dbReference type="Gene3D" id="1.10.167.10">
    <property type="entry name" value="Regulator of G-protein Signalling 4, domain 2"/>
    <property type="match status" value="1"/>
</dbReference>
<dbReference type="Proteomes" id="UP000472264">
    <property type="component" value="Chromosome 17"/>
</dbReference>
<organism evidence="2 3">
    <name type="scientific">Echeneis naucrates</name>
    <name type="common">Live sharksucker</name>
    <dbReference type="NCBI Taxonomy" id="173247"/>
    <lineage>
        <taxon>Eukaryota</taxon>
        <taxon>Metazoa</taxon>
        <taxon>Chordata</taxon>
        <taxon>Craniata</taxon>
        <taxon>Vertebrata</taxon>
        <taxon>Euteleostomi</taxon>
        <taxon>Actinopterygii</taxon>
        <taxon>Neopterygii</taxon>
        <taxon>Teleostei</taxon>
        <taxon>Neoteleostei</taxon>
        <taxon>Acanthomorphata</taxon>
        <taxon>Carangaria</taxon>
        <taxon>Carangiformes</taxon>
        <taxon>Echeneidae</taxon>
        <taxon>Echeneis</taxon>
    </lineage>
</organism>
<dbReference type="PANTHER" id="PTHR10845">
    <property type="entry name" value="REGULATOR OF G PROTEIN SIGNALING"/>
    <property type="match status" value="1"/>
</dbReference>
<accession>A0A665TCY8</accession>
<sequence>MKQANWANLLRHSFPRNYVLCNKATVPFVTGGQMVFREFLKSECCEENLDFWLACQERAARINEEFIEAESPRQVNLDFYTREIISRNLQKPSPLCFALAQKKVYSLMVNGSFPRFIESEQYNVLCGAASEQRGLWKQWKARHNPDTFFALKMSFQ</sequence>
<dbReference type="OMA" id="KQANWAN"/>
<keyword evidence="3" id="KW-1185">Reference proteome</keyword>
<dbReference type="PRINTS" id="PR01301">
    <property type="entry name" value="RGSPROTEIN"/>
</dbReference>
<reference evidence="2" key="2">
    <citation type="submission" date="2025-08" db="UniProtKB">
        <authorList>
            <consortium name="Ensembl"/>
        </authorList>
    </citation>
    <scope>IDENTIFICATION</scope>
</reference>
<evidence type="ECO:0000313" key="2">
    <source>
        <dbReference type="Ensembl" id="ENSENLP00000003847.1"/>
    </source>
</evidence>
<evidence type="ECO:0000313" key="3">
    <source>
        <dbReference type="Proteomes" id="UP000472264"/>
    </source>
</evidence>
<proteinExistence type="predicted"/>
<dbReference type="InterPro" id="IPR044926">
    <property type="entry name" value="RGS_subdomain_2"/>
</dbReference>